<dbReference type="SUPFAM" id="SSF88723">
    <property type="entry name" value="PIN domain-like"/>
    <property type="match status" value="1"/>
</dbReference>
<protein>
    <recommendedName>
        <fullName evidence="1">PIN domain-containing protein</fullName>
    </recommendedName>
</protein>
<dbReference type="EMBL" id="NXGD01000012">
    <property type="protein sequence ID" value="PRM99763.1"/>
    <property type="molecule type" value="Genomic_DNA"/>
</dbReference>
<comment type="caution">
    <text evidence="2">The sequence shown here is derived from an EMBL/GenBank/DDBJ whole genome shotgun (WGS) entry which is preliminary data.</text>
</comment>
<sequence>MKIFVDTNIFLDLILKRENFHDALLIFNAIEKKLFEGIILDITILNIDYIAKKQVKNIKDFIKLINSSFIIAGISNEMISKALEIENNYFEDTLQYLSAKSADCEYLITNDKSLYKADIKTLSSSEFIEKYL</sequence>
<proteinExistence type="predicted"/>
<accession>A0A2S9TLS9</accession>
<dbReference type="Pfam" id="PF13470">
    <property type="entry name" value="PIN_3"/>
    <property type="match status" value="1"/>
</dbReference>
<name>A0A2S9TLS9_9BACT</name>
<dbReference type="CDD" id="cd09854">
    <property type="entry name" value="PIN_VapC-like"/>
    <property type="match status" value="1"/>
</dbReference>
<dbReference type="InterPro" id="IPR002716">
    <property type="entry name" value="PIN_dom"/>
</dbReference>
<feature type="domain" description="PIN" evidence="1">
    <location>
        <begin position="2"/>
        <end position="112"/>
    </location>
</feature>
<organism evidence="2 3">
    <name type="scientific">Aliarcobacter cryaerophilus</name>
    <dbReference type="NCBI Taxonomy" id="28198"/>
    <lineage>
        <taxon>Bacteria</taxon>
        <taxon>Pseudomonadati</taxon>
        <taxon>Campylobacterota</taxon>
        <taxon>Epsilonproteobacteria</taxon>
        <taxon>Campylobacterales</taxon>
        <taxon>Arcobacteraceae</taxon>
        <taxon>Aliarcobacter</taxon>
    </lineage>
</organism>
<gene>
    <name evidence="2" type="ORF">CJ668_09775</name>
</gene>
<dbReference type="Gene3D" id="3.40.50.1010">
    <property type="entry name" value="5'-nuclease"/>
    <property type="match status" value="1"/>
</dbReference>
<evidence type="ECO:0000259" key="1">
    <source>
        <dbReference type="Pfam" id="PF13470"/>
    </source>
</evidence>
<evidence type="ECO:0000313" key="3">
    <source>
        <dbReference type="Proteomes" id="UP000238811"/>
    </source>
</evidence>
<dbReference type="AlphaFoldDB" id="A0A2S9TLS9"/>
<dbReference type="Proteomes" id="UP000238811">
    <property type="component" value="Unassembled WGS sequence"/>
</dbReference>
<dbReference type="InterPro" id="IPR029060">
    <property type="entry name" value="PIN-like_dom_sf"/>
</dbReference>
<evidence type="ECO:0000313" key="2">
    <source>
        <dbReference type="EMBL" id="PRM99763.1"/>
    </source>
</evidence>
<reference evidence="2 3" key="1">
    <citation type="submission" date="2017-09" db="EMBL/GenBank/DDBJ databases">
        <title>Reassesment of A. cryaerophilus.</title>
        <authorList>
            <person name="Perez-Cataluna A."/>
            <person name="Collado L."/>
            <person name="Salgado O."/>
            <person name="Lefinanco V."/>
            <person name="Figueras M.J."/>
        </authorList>
    </citation>
    <scope>NUCLEOTIDE SEQUENCE [LARGE SCALE GENOMIC DNA]</scope>
    <source>
        <strain evidence="2 3">LMG 10229</strain>
    </source>
</reference>